<comment type="similarity">
    <text evidence="1">Belongs to the UFD1 family.</text>
</comment>
<dbReference type="InterPro" id="IPR042299">
    <property type="entry name" value="Ufd1-like_Nn"/>
</dbReference>
<name>A0ABP9YI89_9FUNG</name>
<dbReference type="InterPro" id="IPR055417">
    <property type="entry name" value="UFD1_N1"/>
</dbReference>
<dbReference type="Pfam" id="PF24842">
    <property type="entry name" value="UFD1_N2"/>
    <property type="match status" value="1"/>
</dbReference>
<dbReference type="EMBL" id="BAABUJ010000072">
    <property type="protein sequence ID" value="GAA5806572.1"/>
    <property type="molecule type" value="Genomic_DNA"/>
</dbReference>
<gene>
    <name evidence="6" type="ORF">HPULCUR_012111</name>
</gene>
<feature type="region of interest" description="Disordered" evidence="3">
    <location>
        <begin position="291"/>
        <end position="323"/>
    </location>
</feature>
<feature type="compositionally biased region" description="Polar residues" evidence="3">
    <location>
        <begin position="314"/>
        <end position="323"/>
    </location>
</feature>
<accession>A0ABP9YI89</accession>
<feature type="region of interest" description="Disordered" evidence="3">
    <location>
        <begin position="247"/>
        <end position="277"/>
    </location>
</feature>
<dbReference type="InterPro" id="IPR004854">
    <property type="entry name" value="Ufd1-like"/>
</dbReference>
<evidence type="ECO:0000259" key="5">
    <source>
        <dbReference type="Pfam" id="PF24842"/>
    </source>
</evidence>
<keyword evidence="7" id="KW-1185">Reference proteome</keyword>
<evidence type="ECO:0000259" key="4">
    <source>
        <dbReference type="Pfam" id="PF03152"/>
    </source>
</evidence>
<dbReference type="PANTHER" id="PTHR12555">
    <property type="entry name" value="UBIQUITIN FUSION DEGRADATON PROTEIN 1"/>
    <property type="match status" value="1"/>
</dbReference>
<dbReference type="PANTHER" id="PTHR12555:SF13">
    <property type="entry name" value="UBIQUITIN RECOGNITION FACTOR IN ER-ASSOCIATED DEGRADATION PROTEIN 1"/>
    <property type="match status" value="1"/>
</dbReference>
<reference evidence="6 7" key="1">
    <citation type="submission" date="2024-04" db="EMBL/GenBank/DDBJ databases">
        <title>genome sequences of Mucor flavus KT1a and Helicostylum pulchrum KT1b strains isolation_sourced from the surface of a dry-aged beef.</title>
        <authorList>
            <person name="Toyotome T."/>
            <person name="Hosono M."/>
            <person name="Torimaru M."/>
            <person name="Fukuda K."/>
            <person name="Mikami N."/>
        </authorList>
    </citation>
    <scope>NUCLEOTIDE SEQUENCE [LARGE SCALE GENOMIC DNA]</scope>
    <source>
        <strain evidence="6 7">KT1b</strain>
    </source>
</reference>
<feature type="compositionally biased region" description="Acidic residues" evidence="3">
    <location>
        <begin position="267"/>
        <end position="276"/>
    </location>
</feature>
<evidence type="ECO:0000256" key="3">
    <source>
        <dbReference type="SAM" id="MobiDB-lite"/>
    </source>
</evidence>
<organism evidence="6 7">
    <name type="scientific">Helicostylum pulchrum</name>
    <dbReference type="NCBI Taxonomy" id="562976"/>
    <lineage>
        <taxon>Eukaryota</taxon>
        <taxon>Fungi</taxon>
        <taxon>Fungi incertae sedis</taxon>
        <taxon>Mucoromycota</taxon>
        <taxon>Mucoromycotina</taxon>
        <taxon>Mucoromycetes</taxon>
        <taxon>Mucorales</taxon>
        <taxon>Mucorineae</taxon>
        <taxon>Mucoraceae</taxon>
        <taxon>Helicostylum</taxon>
    </lineage>
</organism>
<feature type="domain" description="Ubiquitin fusion degradation protein UFD1 N-terminal subdomain 2" evidence="5">
    <location>
        <begin position="135"/>
        <end position="213"/>
    </location>
</feature>
<proteinExistence type="inferred from homology"/>
<evidence type="ECO:0000256" key="2">
    <source>
        <dbReference type="ARBA" id="ARBA00022786"/>
    </source>
</evidence>
<protein>
    <submittedName>
        <fullName evidence="6">Uncharacterized protein</fullName>
    </submittedName>
</protein>
<feature type="domain" description="Ubiquitin fusion degradation protein UFD1 N-terminal subdomain 1" evidence="4">
    <location>
        <begin position="34"/>
        <end position="133"/>
    </location>
</feature>
<evidence type="ECO:0000313" key="7">
    <source>
        <dbReference type="Proteomes" id="UP001476247"/>
    </source>
</evidence>
<evidence type="ECO:0000256" key="1">
    <source>
        <dbReference type="ARBA" id="ARBA00006043"/>
    </source>
</evidence>
<dbReference type="InterPro" id="IPR055418">
    <property type="entry name" value="UFD1_N2"/>
</dbReference>
<dbReference type="Proteomes" id="UP001476247">
    <property type="component" value="Unassembled WGS sequence"/>
</dbReference>
<dbReference type="Gene3D" id="2.40.40.50">
    <property type="entry name" value="Ubiquitin fusion degradation protein UFD1, N-terminal domain"/>
    <property type="match status" value="1"/>
</dbReference>
<dbReference type="Pfam" id="PF03152">
    <property type="entry name" value="UFD1_N1"/>
    <property type="match status" value="1"/>
</dbReference>
<dbReference type="Gene3D" id="3.10.330.10">
    <property type="match status" value="1"/>
</dbReference>
<evidence type="ECO:0000313" key="6">
    <source>
        <dbReference type="EMBL" id="GAA5806572.1"/>
    </source>
</evidence>
<comment type="caution">
    <text evidence="6">The sequence shown here is derived from an EMBL/GenBank/DDBJ whole genome shotgun (WGS) entry which is preliminary data.</text>
</comment>
<sequence>MFNNFDDGDDAFSGAFFGGLRPNLGGFVNPNRVFSESYRCFPIAMMQNGSERENVNYGGKIILPQSALEKLSQLNISYPMLFKLTNGAEKKQSHAGVLEFIAEEGRAYLPQWMMETLGTEPGSIIEVKNVTLPLGSFVKIQPQSTDFLDITDHRAVLEKALRNFATLTVGDMVQINYNDKIFEIQVLEVKPNYKEHSGISITETDLEVDFAPPIGYVEPTINKPVTKSHMVIDAPKVENTGFAAFKGGGQSLRGKNKGKANAVDNNMDTEEGEDDGPLNLPFGQLYFGFPVIPPPASDDNDNEDKKPKHAFIGSGQTLRTKKK</sequence>
<keyword evidence="2" id="KW-0833">Ubl conjugation pathway</keyword>